<proteinExistence type="predicted"/>
<gene>
    <name evidence="2" type="ORF">QFW77_08040</name>
</gene>
<feature type="transmembrane region" description="Helical" evidence="1">
    <location>
        <begin position="21"/>
        <end position="40"/>
    </location>
</feature>
<keyword evidence="3" id="KW-1185">Reference proteome</keyword>
<feature type="transmembrane region" description="Helical" evidence="1">
    <location>
        <begin position="147"/>
        <end position="167"/>
    </location>
</feature>
<evidence type="ECO:0000313" key="2">
    <source>
        <dbReference type="EMBL" id="MDH5822938.1"/>
    </source>
</evidence>
<dbReference type="Proteomes" id="UP001156940">
    <property type="component" value="Unassembled WGS sequence"/>
</dbReference>
<feature type="transmembrane region" description="Helical" evidence="1">
    <location>
        <begin position="111"/>
        <end position="135"/>
    </location>
</feature>
<dbReference type="RefSeq" id="WP_280573965.1">
    <property type="nucleotide sequence ID" value="NZ_JARXRM010000028.1"/>
</dbReference>
<organism evidence="2 3">
    <name type="scientific">Luteimonas endophytica</name>
    <dbReference type="NCBI Taxonomy" id="3042023"/>
    <lineage>
        <taxon>Bacteria</taxon>
        <taxon>Pseudomonadati</taxon>
        <taxon>Pseudomonadota</taxon>
        <taxon>Gammaproteobacteria</taxon>
        <taxon>Lysobacterales</taxon>
        <taxon>Lysobacteraceae</taxon>
        <taxon>Luteimonas</taxon>
    </lineage>
</organism>
<keyword evidence="1" id="KW-0812">Transmembrane</keyword>
<accession>A0ABT6J9R4</accession>
<evidence type="ECO:0000313" key="3">
    <source>
        <dbReference type="Proteomes" id="UP001156940"/>
    </source>
</evidence>
<dbReference type="EMBL" id="JARXRM010000028">
    <property type="protein sequence ID" value="MDH5822938.1"/>
    <property type="molecule type" value="Genomic_DNA"/>
</dbReference>
<reference evidence="2 3" key="1">
    <citation type="submission" date="2023-04" db="EMBL/GenBank/DDBJ databases">
        <title>Luteimonas endophyticus RD2P54.</title>
        <authorList>
            <person name="Sun J.-Q."/>
        </authorList>
    </citation>
    <scope>NUCLEOTIDE SEQUENCE [LARGE SCALE GENOMIC DNA]</scope>
    <source>
        <strain evidence="2 3">RD2P54</strain>
    </source>
</reference>
<sequence>MPNPWLRFLILRGPLQALPPAWPPTLLLWGLAMAAAGLVAPRAPGAASPMFALAAVEIALCALLLSAAGRLALLLPALQALAMAALARTAAALPLLWLATRPPPAPDSAGALLLAAAGVLALEAALLVWLLRYWYRLWREALLASRARVAAITAGMAAAGLLLHLGLGW</sequence>
<feature type="transmembrane region" description="Helical" evidence="1">
    <location>
        <begin position="46"/>
        <end position="68"/>
    </location>
</feature>
<evidence type="ECO:0000256" key="1">
    <source>
        <dbReference type="SAM" id="Phobius"/>
    </source>
</evidence>
<name>A0ABT6J9R4_9GAMM</name>
<keyword evidence="1" id="KW-1133">Transmembrane helix</keyword>
<comment type="caution">
    <text evidence="2">The sequence shown here is derived from an EMBL/GenBank/DDBJ whole genome shotgun (WGS) entry which is preliminary data.</text>
</comment>
<protein>
    <recommendedName>
        <fullName evidence="4">Yip1 domain-containing protein</fullName>
    </recommendedName>
</protein>
<evidence type="ECO:0008006" key="4">
    <source>
        <dbReference type="Google" id="ProtNLM"/>
    </source>
</evidence>
<keyword evidence="1" id="KW-0472">Membrane</keyword>